<dbReference type="Proteomes" id="UP001060215">
    <property type="component" value="Chromosome 2"/>
</dbReference>
<evidence type="ECO:0000313" key="2">
    <source>
        <dbReference type="Proteomes" id="UP001060215"/>
    </source>
</evidence>
<sequence length="195" mass="20978">MLGGVHGKRVTGVVPAVLLHRVIGLLLLLLADAGLSLLGYAAGWLLLCCVVLEYVWCTMVFGIKTRRRKRATGGNVLSASEACSQEIGTPLTFSNEMQPPDDTQTLVDETQPGVVGVFGPATEQNPAASFHSTVNGGEDLVLEQKAFCQVGLCFSRKAVKNKPSKRISNVVNGGNSSNRWTRVRSTKKDKLEDHS</sequence>
<name>A0ACC0HU69_9ERIC</name>
<proteinExistence type="predicted"/>
<gene>
    <name evidence="1" type="ORF">LOK49_LG04G00650</name>
</gene>
<accession>A0ACC0HU69</accession>
<dbReference type="EMBL" id="CM045759">
    <property type="protein sequence ID" value="KAI8016885.1"/>
    <property type="molecule type" value="Genomic_DNA"/>
</dbReference>
<evidence type="ECO:0000313" key="1">
    <source>
        <dbReference type="EMBL" id="KAI8016885.1"/>
    </source>
</evidence>
<comment type="caution">
    <text evidence="1">The sequence shown here is derived from an EMBL/GenBank/DDBJ whole genome shotgun (WGS) entry which is preliminary data.</text>
</comment>
<protein>
    <submittedName>
        <fullName evidence="1">Uncharacterized protein</fullName>
    </submittedName>
</protein>
<organism evidence="1 2">
    <name type="scientific">Camellia lanceoleosa</name>
    <dbReference type="NCBI Taxonomy" id="1840588"/>
    <lineage>
        <taxon>Eukaryota</taxon>
        <taxon>Viridiplantae</taxon>
        <taxon>Streptophyta</taxon>
        <taxon>Embryophyta</taxon>
        <taxon>Tracheophyta</taxon>
        <taxon>Spermatophyta</taxon>
        <taxon>Magnoliopsida</taxon>
        <taxon>eudicotyledons</taxon>
        <taxon>Gunneridae</taxon>
        <taxon>Pentapetalae</taxon>
        <taxon>asterids</taxon>
        <taxon>Ericales</taxon>
        <taxon>Theaceae</taxon>
        <taxon>Camellia</taxon>
    </lineage>
</organism>
<keyword evidence="2" id="KW-1185">Reference proteome</keyword>
<reference evidence="1 2" key="1">
    <citation type="journal article" date="2022" name="Plant J.">
        <title>Chromosome-level genome of Camellia lanceoleosa provides a valuable resource for understanding genome evolution and self-incompatibility.</title>
        <authorList>
            <person name="Gong W."/>
            <person name="Xiao S."/>
            <person name="Wang L."/>
            <person name="Liao Z."/>
            <person name="Chang Y."/>
            <person name="Mo W."/>
            <person name="Hu G."/>
            <person name="Li W."/>
            <person name="Zhao G."/>
            <person name="Zhu H."/>
            <person name="Hu X."/>
            <person name="Ji K."/>
            <person name="Xiang X."/>
            <person name="Song Q."/>
            <person name="Yuan D."/>
            <person name="Jin S."/>
            <person name="Zhang L."/>
        </authorList>
    </citation>
    <scope>NUCLEOTIDE SEQUENCE [LARGE SCALE GENOMIC DNA]</scope>
    <source>
        <strain evidence="1">SQ_2022a</strain>
    </source>
</reference>